<keyword evidence="5" id="KW-0378">Hydrolase</keyword>
<dbReference type="PANTHER" id="PTHR30408">
    <property type="entry name" value="TYPE-1 RESTRICTION ENZYME ECOKI SPECIFICITY PROTEIN"/>
    <property type="match status" value="1"/>
</dbReference>
<dbReference type="InterPro" id="IPR000055">
    <property type="entry name" value="Restrct_endonuc_typeI_TRD"/>
</dbReference>
<feature type="domain" description="Type I restriction modification DNA specificity" evidence="4">
    <location>
        <begin position="177"/>
        <end position="337"/>
    </location>
</feature>
<keyword evidence="5" id="KW-0540">Nuclease</keyword>
<protein>
    <submittedName>
        <fullName evidence="5">Restriction endonuclease subunit S</fullName>
    </submittedName>
</protein>
<evidence type="ECO:0000313" key="6">
    <source>
        <dbReference type="Proteomes" id="UP000736328"/>
    </source>
</evidence>
<evidence type="ECO:0000256" key="1">
    <source>
        <dbReference type="ARBA" id="ARBA00010923"/>
    </source>
</evidence>
<feature type="domain" description="Type I restriction modification DNA specificity" evidence="4">
    <location>
        <begin position="5"/>
        <end position="152"/>
    </location>
</feature>
<accession>A0A933MJU0</accession>
<dbReference type="InterPro" id="IPR052021">
    <property type="entry name" value="Type-I_RS_S_subunit"/>
</dbReference>
<proteinExistence type="inferred from homology"/>
<sequence length="363" mass="40762">MKTAWQIKKLGEILNLEYGKPLPEEKRKFNGKYPVYGANGVIDRTNEYYYNEQSIVVGRKGSAGEINLTEKMFWPLDVTYFVTFDQKKYDLKYIYHLLDDLELPRLAKGVKPGINRNEVYSIDVEVPPLSEQRRIVAKLDKAFAAIAKAKENAEKNLADSKELFESYLNGVFAKPGKDWEEKRLGEVCKVIAGQSPKGKYYNNSGKGLPFYQGKKEFTDKFIGKPTTWTTEITKVAQAGDILMSVRAPVGPVNFATQKICIGRGLAAIRATKLIDKEYLFNFLVKHESEIVGNTGAVFNSINKAQIEDFSVSCPNIAKQCAIVAKLDALSAQTKKLEAIYAQKLADLEELKKSILQMAFNGEL</sequence>
<dbReference type="PANTHER" id="PTHR30408:SF12">
    <property type="entry name" value="TYPE I RESTRICTION ENZYME MJAVIII SPECIFICITY SUBUNIT"/>
    <property type="match status" value="1"/>
</dbReference>
<dbReference type="Proteomes" id="UP000736328">
    <property type="component" value="Unassembled WGS sequence"/>
</dbReference>
<keyword evidence="5" id="KW-0255">Endonuclease</keyword>
<dbReference type="AlphaFoldDB" id="A0A933MJU0"/>
<dbReference type="CDD" id="cd17499">
    <property type="entry name" value="RMtype1_S_CloLW9ORF3270P-TRD1-CR1_like"/>
    <property type="match status" value="1"/>
</dbReference>
<evidence type="ECO:0000259" key="4">
    <source>
        <dbReference type="Pfam" id="PF01420"/>
    </source>
</evidence>
<evidence type="ECO:0000313" key="5">
    <source>
        <dbReference type="EMBL" id="MBI4726994.1"/>
    </source>
</evidence>
<dbReference type="GO" id="GO:0009307">
    <property type="term" value="P:DNA restriction-modification system"/>
    <property type="evidence" value="ECO:0007669"/>
    <property type="project" value="UniProtKB-KW"/>
</dbReference>
<gene>
    <name evidence="5" type="ORF">HY768_07195</name>
</gene>
<dbReference type="EMBL" id="JACQXR010000093">
    <property type="protein sequence ID" value="MBI4726994.1"/>
    <property type="molecule type" value="Genomic_DNA"/>
</dbReference>
<comment type="caution">
    <text evidence="5">The sequence shown here is derived from an EMBL/GenBank/DDBJ whole genome shotgun (WGS) entry which is preliminary data.</text>
</comment>
<dbReference type="CDD" id="cd17267">
    <property type="entry name" value="RMtype1_S_EcoAO83I-TRD1-CR1_like"/>
    <property type="match status" value="1"/>
</dbReference>
<evidence type="ECO:0000256" key="3">
    <source>
        <dbReference type="ARBA" id="ARBA00023125"/>
    </source>
</evidence>
<dbReference type="Pfam" id="PF01420">
    <property type="entry name" value="Methylase_S"/>
    <property type="match status" value="2"/>
</dbReference>
<dbReference type="GO" id="GO:0003677">
    <property type="term" value="F:DNA binding"/>
    <property type="evidence" value="ECO:0007669"/>
    <property type="project" value="UniProtKB-KW"/>
</dbReference>
<dbReference type="GO" id="GO:0004519">
    <property type="term" value="F:endonuclease activity"/>
    <property type="evidence" value="ECO:0007669"/>
    <property type="project" value="UniProtKB-KW"/>
</dbReference>
<reference evidence="5" key="1">
    <citation type="submission" date="2020-07" db="EMBL/GenBank/DDBJ databases">
        <title>Huge and variable diversity of episymbiotic CPR bacteria and DPANN archaea in groundwater ecosystems.</title>
        <authorList>
            <person name="He C.Y."/>
            <person name="Keren R."/>
            <person name="Whittaker M."/>
            <person name="Farag I.F."/>
            <person name="Doudna J."/>
            <person name="Cate J.H.D."/>
            <person name="Banfield J.F."/>
        </authorList>
    </citation>
    <scope>NUCLEOTIDE SEQUENCE</scope>
    <source>
        <strain evidence="5">NC_groundwater_1520_Pr4_B-0.1um_53_5</strain>
    </source>
</reference>
<keyword evidence="2" id="KW-0680">Restriction system</keyword>
<organism evidence="5 6">
    <name type="scientific">candidate division TA06 bacterium</name>
    <dbReference type="NCBI Taxonomy" id="2250710"/>
    <lineage>
        <taxon>Bacteria</taxon>
        <taxon>Bacteria division TA06</taxon>
    </lineage>
</organism>
<keyword evidence="3" id="KW-0238">DNA-binding</keyword>
<dbReference type="InterPro" id="IPR044946">
    <property type="entry name" value="Restrct_endonuc_typeI_TRD_sf"/>
</dbReference>
<dbReference type="Gene3D" id="3.90.220.20">
    <property type="entry name" value="DNA methylase specificity domains"/>
    <property type="match status" value="2"/>
</dbReference>
<comment type="similarity">
    <text evidence="1">Belongs to the type-I restriction system S methylase family.</text>
</comment>
<name>A0A933MJU0_UNCT6</name>
<dbReference type="SUPFAM" id="SSF116734">
    <property type="entry name" value="DNA methylase specificity domain"/>
    <property type="match status" value="2"/>
</dbReference>
<evidence type="ECO:0000256" key="2">
    <source>
        <dbReference type="ARBA" id="ARBA00022747"/>
    </source>
</evidence>